<feature type="compositionally biased region" description="Polar residues" evidence="1">
    <location>
        <begin position="74"/>
        <end position="105"/>
    </location>
</feature>
<name>A0AAV4ED00_9GAST</name>
<protein>
    <submittedName>
        <fullName evidence="2">Vitamin B12-dependent ribonucleotide reductase</fullName>
    </submittedName>
</protein>
<proteinExistence type="predicted"/>
<keyword evidence="3" id="KW-1185">Reference proteome</keyword>
<dbReference type="EMBL" id="BMAT01000058">
    <property type="protein sequence ID" value="GFR58813.1"/>
    <property type="molecule type" value="Genomic_DNA"/>
</dbReference>
<dbReference type="Proteomes" id="UP000762676">
    <property type="component" value="Unassembled WGS sequence"/>
</dbReference>
<dbReference type="AlphaFoldDB" id="A0AAV4ED00"/>
<organism evidence="2 3">
    <name type="scientific">Elysia marginata</name>
    <dbReference type="NCBI Taxonomy" id="1093978"/>
    <lineage>
        <taxon>Eukaryota</taxon>
        <taxon>Metazoa</taxon>
        <taxon>Spiralia</taxon>
        <taxon>Lophotrochozoa</taxon>
        <taxon>Mollusca</taxon>
        <taxon>Gastropoda</taxon>
        <taxon>Heterobranchia</taxon>
        <taxon>Euthyneura</taxon>
        <taxon>Panpulmonata</taxon>
        <taxon>Sacoglossa</taxon>
        <taxon>Placobranchoidea</taxon>
        <taxon>Plakobranchidae</taxon>
        <taxon>Elysia</taxon>
    </lineage>
</organism>
<comment type="caution">
    <text evidence="2">The sequence shown here is derived from an EMBL/GenBank/DDBJ whole genome shotgun (WGS) entry which is preliminary data.</text>
</comment>
<gene>
    <name evidence="2" type="ORF">ElyMa_000041100</name>
</gene>
<reference evidence="2 3" key="1">
    <citation type="journal article" date="2021" name="Elife">
        <title>Chloroplast acquisition without the gene transfer in kleptoplastic sea slugs, Plakobranchus ocellatus.</title>
        <authorList>
            <person name="Maeda T."/>
            <person name="Takahashi S."/>
            <person name="Yoshida T."/>
            <person name="Shimamura S."/>
            <person name="Takaki Y."/>
            <person name="Nagai Y."/>
            <person name="Toyoda A."/>
            <person name="Suzuki Y."/>
            <person name="Arimoto A."/>
            <person name="Ishii H."/>
            <person name="Satoh N."/>
            <person name="Nishiyama T."/>
            <person name="Hasebe M."/>
            <person name="Maruyama T."/>
            <person name="Minagawa J."/>
            <person name="Obokata J."/>
            <person name="Shigenobu S."/>
        </authorList>
    </citation>
    <scope>NUCLEOTIDE SEQUENCE [LARGE SCALE GENOMIC DNA]</scope>
</reference>
<evidence type="ECO:0000313" key="3">
    <source>
        <dbReference type="Proteomes" id="UP000762676"/>
    </source>
</evidence>
<evidence type="ECO:0000313" key="2">
    <source>
        <dbReference type="EMBL" id="GFR58813.1"/>
    </source>
</evidence>
<feature type="region of interest" description="Disordered" evidence="1">
    <location>
        <begin position="56"/>
        <end position="105"/>
    </location>
</feature>
<sequence>MFGLFKQQIPYSTISYESYRSILNTKFNISFSYPRADTCSKCNEIAAKIGHLEQLIPRTTKSPRKAEKALSGQRAPTSKGRSLLRTQKGSQGKSKGRSRNPSCSL</sequence>
<accession>A0AAV4ED00</accession>
<evidence type="ECO:0000256" key="1">
    <source>
        <dbReference type="SAM" id="MobiDB-lite"/>
    </source>
</evidence>